<dbReference type="InterPro" id="IPR006674">
    <property type="entry name" value="HD_domain"/>
</dbReference>
<dbReference type="InterPro" id="IPR026875">
    <property type="entry name" value="PHydrolase_assoc_dom"/>
</dbReference>
<dbReference type="InterPro" id="IPR050135">
    <property type="entry name" value="dGTPase-like"/>
</dbReference>
<dbReference type="SUPFAM" id="SSF109604">
    <property type="entry name" value="HD-domain/PDEase-like"/>
    <property type="match status" value="1"/>
</dbReference>
<proteinExistence type="predicted"/>
<reference evidence="4" key="1">
    <citation type="submission" date="2022-09" db="EMBL/GenBank/DDBJ databases">
        <title>Comparative genomics and taxonomic characterization of three novel marine species of genus Reichenbachiella exhibiting antioxidant and polysaccharide degradation activities.</title>
        <authorList>
            <person name="Muhammad N."/>
            <person name="Lee Y.-J."/>
            <person name="Ko J."/>
            <person name="Kim S.-G."/>
        </authorList>
    </citation>
    <scope>NUCLEOTIDE SEQUENCE</scope>
    <source>
        <strain evidence="4">BKB1-1</strain>
    </source>
</reference>
<gene>
    <name evidence="4" type="ORF">N6H18_03715</name>
</gene>
<dbReference type="Gene3D" id="1.10.3550.10">
    <property type="entry name" value="eoxyguanosinetriphosphate triphosphohydrolase domain-like"/>
    <property type="match status" value="1"/>
</dbReference>
<feature type="domain" description="HD" evidence="3">
    <location>
        <begin position="64"/>
        <end position="250"/>
    </location>
</feature>
<dbReference type="SMART" id="SM00471">
    <property type="entry name" value="HDc"/>
    <property type="match status" value="1"/>
</dbReference>
<dbReference type="InterPro" id="IPR003607">
    <property type="entry name" value="HD/PDEase_dom"/>
</dbReference>
<accession>A0ABY6D102</accession>
<dbReference type="Gene3D" id="1.10.3210.10">
    <property type="entry name" value="Hypothetical protein af1432"/>
    <property type="match status" value="1"/>
</dbReference>
<dbReference type="NCBIfam" id="NF002205">
    <property type="entry name" value="PRK01096.1"/>
    <property type="match status" value="1"/>
</dbReference>
<feature type="region of interest" description="Disordered" evidence="2">
    <location>
        <begin position="1"/>
        <end position="25"/>
    </location>
</feature>
<protein>
    <submittedName>
        <fullName evidence="4">Deoxyguanosinetriphosphate triphosphohydrolase</fullName>
    </submittedName>
</protein>
<dbReference type="EMBL" id="CP106679">
    <property type="protein sequence ID" value="UXP34155.1"/>
    <property type="molecule type" value="Genomic_DNA"/>
</dbReference>
<dbReference type="Pfam" id="PF01966">
    <property type="entry name" value="HD"/>
    <property type="match status" value="1"/>
</dbReference>
<dbReference type="InterPro" id="IPR006261">
    <property type="entry name" value="dGTPase"/>
</dbReference>
<dbReference type="PROSITE" id="PS51831">
    <property type="entry name" value="HD"/>
    <property type="match status" value="1"/>
</dbReference>
<evidence type="ECO:0000259" key="3">
    <source>
        <dbReference type="PROSITE" id="PS51831"/>
    </source>
</evidence>
<evidence type="ECO:0000256" key="2">
    <source>
        <dbReference type="SAM" id="MobiDB-lite"/>
    </source>
</evidence>
<sequence length="447" mass="50542">MNWNDLMSSQRLGEDFKPKPHPEGNLRSEFEADYDRIIFSRPFRNLQDKTQVFPLPDQDFVHTRLTHSLEVSSVGRSLGKNAGARILHKYPTLENLTPSDFGAVVGAAALAHDVGNPPFGHSGETAISDFFSHHHMGQQLKQEMTKEEWEDLTHFEGNAQGFRLLTSNQRQGLKLTKATLAAFTKYPCYAAFEGRDKSRKSQKKYGFFQSESNIFKEMAESVGLISLTEHVWARHPLAFLVEAADDICYSIIDLEDGFGLGLVSYVEARDFLAAILKEKYMPDKLEKIPSDKEKIGVLRAVAIQVLIEESTEVFLSHEEEMLAGTFDKAITDLIPSASVLAEISKFSIRHLYQSRQVLEKEAAGFEVIDGLLEAFVLATYNKYYRKESFTGRFKSVFGLLPQDIIYKLDHEAKTPYESMLLITDYISGMTDRSAIKLFRILKGISIN</sequence>
<dbReference type="PANTHER" id="PTHR11373:SF32">
    <property type="entry name" value="DEOXYGUANOSINETRIPHOSPHATE TRIPHOSPHOHYDROLASE"/>
    <property type="match status" value="1"/>
</dbReference>
<dbReference type="Gene3D" id="1.10.3410.10">
    <property type="entry name" value="putative deoxyguanosinetriphosphate triphosphohydrolase like domain"/>
    <property type="match status" value="1"/>
</dbReference>
<name>A0ABY6D102_9BACT</name>
<dbReference type="InterPro" id="IPR027432">
    <property type="entry name" value="dGTP_triphosphohydrolase_C"/>
</dbReference>
<dbReference type="NCBIfam" id="TIGR01353">
    <property type="entry name" value="dGTP_triPase"/>
    <property type="match status" value="1"/>
</dbReference>
<dbReference type="Pfam" id="PF13286">
    <property type="entry name" value="HD_assoc"/>
    <property type="match status" value="1"/>
</dbReference>
<organism evidence="4 5">
    <name type="scientific">Reichenbachiella agarivorans</name>
    <dbReference type="NCBI Taxonomy" id="2979464"/>
    <lineage>
        <taxon>Bacteria</taxon>
        <taxon>Pseudomonadati</taxon>
        <taxon>Bacteroidota</taxon>
        <taxon>Cytophagia</taxon>
        <taxon>Cytophagales</taxon>
        <taxon>Reichenbachiellaceae</taxon>
        <taxon>Reichenbachiella</taxon>
    </lineage>
</organism>
<dbReference type="PANTHER" id="PTHR11373">
    <property type="entry name" value="DEOXYNUCLEOSIDE TRIPHOSPHATE TRIPHOSPHOHYDROLASE"/>
    <property type="match status" value="1"/>
</dbReference>
<evidence type="ECO:0000256" key="1">
    <source>
        <dbReference type="ARBA" id="ARBA00022801"/>
    </source>
</evidence>
<keyword evidence="5" id="KW-1185">Reference proteome</keyword>
<evidence type="ECO:0000313" key="5">
    <source>
        <dbReference type="Proteomes" id="UP001065174"/>
    </source>
</evidence>
<feature type="compositionally biased region" description="Basic and acidic residues" evidence="2">
    <location>
        <begin position="12"/>
        <end position="25"/>
    </location>
</feature>
<dbReference type="Proteomes" id="UP001065174">
    <property type="component" value="Chromosome"/>
</dbReference>
<feature type="compositionally biased region" description="Polar residues" evidence="2">
    <location>
        <begin position="1"/>
        <end position="11"/>
    </location>
</feature>
<evidence type="ECO:0000313" key="4">
    <source>
        <dbReference type="EMBL" id="UXP34155.1"/>
    </source>
</evidence>
<dbReference type="InterPro" id="IPR023293">
    <property type="entry name" value="dGTP_triP_hydro_central_sf"/>
</dbReference>
<keyword evidence="1" id="KW-0378">Hydrolase</keyword>